<keyword evidence="1" id="KW-0732">Signal</keyword>
<dbReference type="Proteomes" id="UP000432516">
    <property type="component" value="Unassembled WGS sequence"/>
</dbReference>
<evidence type="ECO:0000256" key="1">
    <source>
        <dbReference type="SAM" id="SignalP"/>
    </source>
</evidence>
<feature type="signal peptide" evidence="1">
    <location>
        <begin position="1"/>
        <end position="22"/>
    </location>
</feature>
<dbReference type="EMBL" id="WKNE01000013">
    <property type="protein sequence ID" value="MRZ56150.1"/>
    <property type="molecule type" value="Genomic_DNA"/>
</dbReference>
<name>A0A6I2NQ16_PARDI</name>
<proteinExistence type="predicted"/>
<accession>A0A6I2NQ16</accession>
<dbReference type="AlphaFoldDB" id="A0A6I2NQ16"/>
<dbReference type="RefSeq" id="WP_009275314.1">
    <property type="nucleotide sequence ID" value="NZ_CAXSUO010000006.1"/>
</dbReference>
<evidence type="ECO:0000313" key="3">
    <source>
        <dbReference type="EMBL" id="MRZ56150.1"/>
    </source>
</evidence>
<dbReference type="Pfam" id="PF19910">
    <property type="entry name" value="DUF6383"/>
    <property type="match status" value="1"/>
</dbReference>
<organism evidence="3 4">
    <name type="scientific">Parabacteroides distasonis</name>
    <dbReference type="NCBI Taxonomy" id="823"/>
    <lineage>
        <taxon>Bacteria</taxon>
        <taxon>Pseudomonadati</taxon>
        <taxon>Bacteroidota</taxon>
        <taxon>Bacteroidia</taxon>
        <taxon>Bacteroidales</taxon>
        <taxon>Tannerellaceae</taxon>
        <taxon>Parabacteroides</taxon>
    </lineage>
</organism>
<feature type="chain" id="PRO_5030154300" description="DUF6383 domain-containing protein" evidence="1">
    <location>
        <begin position="23"/>
        <end position="936"/>
    </location>
</feature>
<feature type="domain" description="DUF6383" evidence="2">
    <location>
        <begin position="861"/>
        <end position="935"/>
    </location>
</feature>
<comment type="caution">
    <text evidence="3">The sequence shown here is derived from an EMBL/GenBank/DDBJ whole genome shotgun (WGS) entry which is preliminary data.</text>
</comment>
<sequence>MNKKFSTLVAGLALCTAFTANAKVENGKVYQLTNEDGKYLSVTESYTKTDSLILADAPTADIKNTDYQKSLWKVTYRFVSLANTWAYTLTNSATGRVLTLDKQAEWNFKNEGAFIAPENVTAVTLSAQLDNKTVVSIIAKDDVEAERTDIVTLEKGTAVSASAINFTVAAPAKINMTADLLNNKYGSPFALTFDKNLDGNPLAGKELFATDIDGLDGYVTLQDRTTGKYLVVDSTSWSSNLSSEKFWKLTVDAQPKDEAAAADKATGVTAGTILENGRAKELYAFKVVLDPSDNSKMILYPYATPVYKGANDTEKKSKMCYDMEVAANGEMIAFGNFAGTEKLTIWTKDAAKCTFAEVKLPTTLDPEYTYFVKDMNNAKSDEDHSANKNKGKYYVFSFCENGTVHAGAVTEVPTALWYLTETNNLANMWNTNSTRGGAIIRVIDDAKAIYSFGTDTVQLVKGPKVEDAQELAYKKVSKEDLVNGALSFRLKSDLLENLYVTVKDGKLYVAAGELASAYRFKVEEVELDEANSTVAESNGVKVYKYNVTDRLGKATLCSKNENGTDYYLMGEPDVENGVYPVTLSFLSTGVENEYKLVSYSEYTEEYGYYGSAISALAGSGMLYTASWCNTENTTFEFAKKDAPTYATLNIGHVQITSYTEDDNKMIASQKDGFAVLKAEGQSILKSDVYTHDSLTLWLDTACLTFEETMPLYYLSTNAFAEEGVKTRNYLMNTLDSAEVKGYAYEAAGAEAVRAAFIAGSVCGIDSIAIKGDTINAMNLNPAAVAFEVAAEYSDEAYKILSVQEYLNPAYDEEAAEEQGEEYDVEKYLPRNAYLAHLNNVVYWTTDPEQAEVFKVMTTSTPTSNDKIAAESAISVIANDGTVTIQGAAGKSVVISNILGKVVAETVLSSDNATIAVPAGIVAVAVEGEAAVKVVVK</sequence>
<reference evidence="3 4" key="1">
    <citation type="journal article" date="2019" name="Nat. Med.">
        <title>A library of human gut bacterial isolates paired with longitudinal multiomics data enables mechanistic microbiome research.</title>
        <authorList>
            <person name="Poyet M."/>
            <person name="Groussin M."/>
            <person name="Gibbons S.M."/>
            <person name="Avila-Pacheco J."/>
            <person name="Jiang X."/>
            <person name="Kearney S.M."/>
            <person name="Perrotta A.R."/>
            <person name="Berdy B."/>
            <person name="Zhao S."/>
            <person name="Lieberman T.D."/>
            <person name="Swanson P.K."/>
            <person name="Smith M."/>
            <person name="Roesemann S."/>
            <person name="Alexander J.E."/>
            <person name="Rich S.A."/>
            <person name="Livny J."/>
            <person name="Vlamakis H."/>
            <person name="Clish C."/>
            <person name="Bullock K."/>
            <person name="Deik A."/>
            <person name="Scott J."/>
            <person name="Pierce K.A."/>
            <person name="Xavier R.J."/>
            <person name="Alm E.J."/>
        </authorList>
    </citation>
    <scope>NUCLEOTIDE SEQUENCE [LARGE SCALE GENOMIC DNA]</scope>
    <source>
        <strain evidence="3 4">BIOML-A2</strain>
    </source>
</reference>
<protein>
    <recommendedName>
        <fullName evidence="2">DUF6383 domain-containing protein</fullName>
    </recommendedName>
</protein>
<gene>
    <name evidence="3" type="ORF">GKD68_15675</name>
</gene>
<evidence type="ECO:0000259" key="2">
    <source>
        <dbReference type="Pfam" id="PF19910"/>
    </source>
</evidence>
<evidence type="ECO:0000313" key="4">
    <source>
        <dbReference type="Proteomes" id="UP000432516"/>
    </source>
</evidence>
<dbReference type="InterPro" id="IPR045963">
    <property type="entry name" value="DUF6383"/>
</dbReference>